<dbReference type="AlphaFoldDB" id="A0A382M2H6"/>
<keyword evidence="3" id="KW-0413">Isomerase</keyword>
<dbReference type="GO" id="GO:0031119">
    <property type="term" value="P:tRNA pseudouridine synthesis"/>
    <property type="evidence" value="ECO:0007669"/>
    <property type="project" value="TreeGrafter"/>
</dbReference>
<gene>
    <name evidence="5" type="ORF">METZ01_LOCUS295009</name>
</gene>
<reference evidence="5" key="1">
    <citation type="submission" date="2018-05" db="EMBL/GenBank/DDBJ databases">
        <authorList>
            <person name="Lanie J.A."/>
            <person name="Ng W.-L."/>
            <person name="Kazmierczak K.M."/>
            <person name="Andrzejewski T.M."/>
            <person name="Davidsen T.M."/>
            <person name="Wayne K.J."/>
            <person name="Tettelin H."/>
            <person name="Glass J.I."/>
            <person name="Rusch D."/>
            <person name="Podicherti R."/>
            <person name="Tsui H.-C.T."/>
            <person name="Winkler M.E."/>
        </authorList>
    </citation>
    <scope>NUCLEOTIDE SEQUENCE</scope>
</reference>
<comment type="similarity">
    <text evidence="1">Belongs to the tRNA pseudouridine synthase TruA family.</text>
</comment>
<protein>
    <recommendedName>
        <fullName evidence="4">Pseudouridine synthase I TruA alpha/beta domain-containing protein</fullName>
    </recommendedName>
</protein>
<dbReference type="Pfam" id="PF01416">
    <property type="entry name" value="PseudoU_synth_1"/>
    <property type="match status" value="1"/>
</dbReference>
<accession>A0A382M2H6</accession>
<dbReference type="Gene3D" id="3.30.70.580">
    <property type="entry name" value="Pseudouridine synthase I, catalytic domain, N-terminal subdomain"/>
    <property type="match status" value="1"/>
</dbReference>
<dbReference type="GO" id="GO:0009982">
    <property type="term" value="F:pseudouridine synthase activity"/>
    <property type="evidence" value="ECO:0007669"/>
    <property type="project" value="InterPro"/>
</dbReference>
<evidence type="ECO:0000259" key="4">
    <source>
        <dbReference type="Pfam" id="PF01416"/>
    </source>
</evidence>
<feature type="domain" description="Pseudouridine synthase I TruA alpha/beta" evidence="4">
    <location>
        <begin position="71"/>
        <end position="152"/>
    </location>
</feature>
<dbReference type="Gene3D" id="3.30.70.660">
    <property type="entry name" value="Pseudouridine synthase I, catalytic domain, C-terminal subdomain"/>
    <property type="match status" value="1"/>
</dbReference>
<name>A0A382M2H6_9ZZZZ</name>
<dbReference type="SUPFAM" id="SSF55120">
    <property type="entry name" value="Pseudouridine synthase"/>
    <property type="match status" value="1"/>
</dbReference>
<evidence type="ECO:0000313" key="5">
    <source>
        <dbReference type="EMBL" id="SVC42155.1"/>
    </source>
</evidence>
<organism evidence="5">
    <name type="scientific">marine metagenome</name>
    <dbReference type="NCBI Taxonomy" id="408172"/>
    <lineage>
        <taxon>unclassified sequences</taxon>
        <taxon>metagenomes</taxon>
        <taxon>ecological metagenomes</taxon>
    </lineage>
</organism>
<dbReference type="InterPro" id="IPR020094">
    <property type="entry name" value="TruA/RsuA/RluB/E/F_N"/>
</dbReference>
<dbReference type="PANTHER" id="PTHR11142">
    <property type="entry name" value="PSEUDOURIDYLATE SYNTHASE"/>
    <property type="match status" value="1"/>
</dbReference>
<dbReference type="InterPro" id="IPR020095">
    <property type="entry name" value="PsdUridine_synth_TruA_C"/>
</dbReference>
<sequence length="159" mass="18793">MDSCELKDALNGNLPKDIQIITCSAVTDEFHARFSAKKRYYLYRIRMDGFLLDRHYTWQTTELDMDLLNIAAAYIIGDHDFTSFSRNNKDLEHRRCLIYESVWKGNGPVVNYYITGNRFLHHMVRYLVGTMVEIARGKYELDRFKKLIDTPTEDVHIFK</sequence>
<dbReference type="PANTHER" id="PTHR11142:SF0">
    <property type="entry name" value="TRNA PSEUDOURIDINE SYNTHASE-LIKE 1"/>
    <property type="match status" value="1"/>
</dbReference>
<dbReference type="InterPro" id="IPR020103">
    <property type="entry name" value="PsdUridine_synth_cat_dom_sf"/>
</dbReference>
<evidence type="ECO:0000256" key="1">
    <source>
        <dbReference type="ARBA" id="ARBA00009375"/>
    </source>
</evidence>
<keyword evidence="2" id="KW-0819">tRNA processing</keyword>
<dbReference type="InterPro" id="IPR001406">
    <property type="entry name" value="PsdUridine_synth_TruA"/>
</dbReference>
<dbReference type="GO" id="GO:0003723">
    <property type="term" value="F:RNA binding"/>
    <property type="evidence" value="ECO:0007669"/>
    <property type="project" value="InterPro"/>
</dbReference>
<feature type="non-terminal residue" evidence="5">
    <location>
        <position position="159"/>
    </location>
</feature>
<dbReference type="InterPro" id="IPR020097">
    <property type="entry name" value="PsdUridine_synth_TruA_a/b_dom"/>
</dbReference>
<proteinExistence type="inferred from homology"/>
<dbReference type="EMBL" id="UINC01090320">
    <property type="protein sequence ID" value="SVC42155.1"/>
    <property type="molecule type" value="Genomic_DNA"/>
</dbReference>
<evidence type="ECO:0000256" key="2">
    <source>
        <dbReference type="ARBA" id="ARBA00022694"/>
    </source>
</evidence>
<evidence type="ECO:0000256" key="3">
    <source>
        <dbReference type="ARBA" id="ARBA00023235"/>
    </source>
</evidence>